<accession>A0A7K1FT62</accession>
<dbReference type="PANTHER" id="PTHR22888">
    <property type="entry name" value="CYTOCHROME C OXIDASE, SUBUNIT II"/>
    <property type="match status" value="1"/>
</dbReference>
<evidence type="ECO:0000256" key="13">
    <source>
        <dbReference type="ARBA" id="ARBA00024688"/>
    </source>
</evidence>
<dbReference type="AlphaFoldDB" id="A0A7K1FT62"/>
<evidence type="ECO:0000256" key="16">
    <source>
        <dbReference type="SAM" id="MobiDB-lite"/>
    </source>
</evidence>
<evidence type="ECO:0000313" key="19">
    <source>
        <dbReference type="EMBL" id="MTD17346.1"/>
    </source>
</evidence>
<feature type="domain" description="Cytochrome oxidase subunit II copper A binding" evidence="18">
    <location>
        <begin position="149"/>
        <end position="279"/>
    </location>
</feature>
<dbReference type="InterPro" id="IPR002429">
    <property type="entry name" value="CcO_II-like_C"/>
</dbReference>
<evidence type="ECO:0000313" key="20">
    <source>
        <dbReference type="Proteomes" id="UP000460221"/>
    </source>
</evidence>
<proteinExistence type="inferred from homology"/>
<dbReference type="EC" id="7.1.1.9" evidence="3"/>
<comment type="catalytic activity">
    <reaction evidence="15">
        <text>4 Fe(II)-[cytochrome c] + O2 + 8 H(+)(in) = 4 Fe(III)-[cytochrome c] + 2 H2O + 4 H(+)(out)</text>
        <dbReference type="Rhea" id="RHEA:11436"/>
        <dbReference type="Rhea" id="RHEA-COMP:10350"/>
        <dbReference type="Rhea" id="RHEA-COMP:14399"/>
        <dbReference type="ChEBI" id="CHEBI:15377"/>
        <dbReference type="ChEBI" id="CHEBI:15378"/>
        <dbReference type="ChEBI" id="CHEBI:15379"/>
        <dbReference type="ChEBI" id="CHEBI:29033"/>
        <dbReference type="ChEBI" id="CHEBI:29034"/>
        <dbReference type="EC" id="7.1.1.9"/>
    </reaction>
</comment>
<dbReference type="Gene3D" id="1.10.287.90">
    <property type="match status" value="1"/>
</dbReference>
<keyword evidence="9" id="KW-0249">Electron transport</keyword>
<dbReference type="GO" id="GO:0004129">
    <property type="term" value="F:cytochrome-c oxidase activity"/>
    <property type="evidence" value="ECO:0007669"/>
    <property type="project" value="UniProtKB-EC"/>
</dbReference>
<evidence type="ECO:0000256" key="10">
    <source>
        <dbReference type="ARBA" id="ARBA00022989"/>
    </source>
</evidence>
<keyword evidence="6 17" id="KW-0812">Transmembrane</keyword>
<dbReference type="NCBIfam" id="TIGR02866">
    <property type="entry name" value="CoxB"/>
    <property type="match status" value="1"/>
</dbReference>
<keyword evidence="20" id="KW-1185">Reference proteome</keyword>
<evidence type="ECO:0000256" key="8">
    <source>
        <dbReference type="ARBA" id="ARBA00022967"/>
    </source>
</evidence>
<dbReference type="SUPFAM" id="SSF81464">
    <property type="entry name" value="Cytochrome c oxidase subunit II-like, transmembrane region"/>
    <property type="match status" value="1"/>
</dbReference>
<dbReference type="Gene3D" id="2.60.40.420">
    <property type="entry name" value="Cupredoxins - blue copper proteins"/>
    <property type="match status" value="1"/>
</dbReference>
<evidence type="ECO:0000256" key="7">
    <source>
        <dbReference type="ARBA" id="ARBA00022723"/>
    </source>
</evidence>
<evidence type="ECO:0000256" key="11">
    <source>
        <dbReference type="ARBA" id="ARBA00023008"/>
    </source>
</evidence>
<keyword evidence="12 17" id="KW-0472">Membrane</keyword>
<evidence type="ECO:0000256" key="15">
    <source>
        <dbReference type="ARBA" id="ARBA00047816"/>
    </source>
</evidence>
<dbReference type="Proteomes" id="UP000460221">
    <property type="component" value="Unassembled WGS sequence"/>
</dbReference>
<dbReference type="GO" id="GO:0016491">
    <property type="term" value="F:oxidoreductase activity"/>
    <property type="evidence" value="ECO:0007669"/>
    <property type="project" value="UniProtKB-KW"/>
</dbReference>
<dbReference type="PROSITE" id="PS00078">
    <property type="entry name" value="COX2"/>
    <property type="match status" value="1"/>
</dbReference>
<evidence type="ECO:0000256" key="12">
    <source>
        <dbReference type="ARBA" id="ARBA00023136"/>
    </source>
</evidence>
<keyword evidence="11" id="KW-0186">Copper</keyword>
<evidence type="ECO:0000256" key="14">
    <source>
        <dbReference type="ARBA" id="ARBA00031399"/>
    </source>
</evidence>
<comment type="similarity">
    <text evidence="2">Belongs to the cytochrome c oxidase subunit 2 family.</text>
</comment>
<dbReference type="SUPFAM" id="SSF49503">
    <property type="entry name" value="Cupredoxins"/>
    <property type="match status" value="1"/>
</dbReference>
<dbReference type="GO" id="GO:0005507">
    <property type="term" value="F:copper ion binding"/>
    <property type="evidence" value="ECO:0007669"/>
    <property type="project" value="InterPro"/>
</dbReference>
<evidence type="ECO:0000256" key="5">
    <source>
        <dbReference type="ARBA" id="ARBA00022660"/>
    </source>
</evidence>
<evidence type="ECO:0000256" key="4">
    <source>
        <dbReference type="ARBA" id="ARBA00022448"/>
    </source>
</evidence>
<dbReference type="GO" id="GO:0042773">
    <property type="term" value="P:ATP synthesis coupled electron transport"/>
    <property type="evidence" value="ECO:0007669"/>
    <property type="project" value="TreeGrafter"/>
</dbReference>
<keyword evidence="4" id="KW-0813">Transport</keyword>
<comment type="subcellular location">
    <subcellularLocation>
        <location evidence="1">Membrane</location>
        <topology evidence="1">Multi-pass membrane protein</topology>
    </subcellularLocation>
</comment>
<comment type="function">
    <text evidence="13">Subunits I and II form the functional core of the enzyme complex. Electrons originating in cytochrome c are transferred via heme a and Cu(A) to the binuclear center formed by heme a3 and Cu(B).</text>
</comment>
<name>A0A7K1FT62_9ACTN</name>
<feature type="transmembrane region" description="Helical" evidence="17">
    <location>
        <begin position="119"/>
        <end position="137"/>
    </location>
</feature>
<gene>
    <name evidence="19" type="primary">coxB</name>
    <name evidence="19" type="ORF">GIS00_25780</name>
</gene>
<evidence type="ECO:0000256" key="17">
    <source>
        <dbReference type="SAM" id="Phobius"/>
    </source>
</evidence>
<evidence type="ECO:0000259" key="18">
    <source>
        <dbReference type="PROSITE" id="PS50857"/>
    </source>
</evidence>
<feature type="transmembrane region" description="Helical" evidence="17">
    <location>
        <begin position="74"/>
        <end position="98"/>
    </location>
</feature>
<dbReference type="InterPro" id="IPR001505">
    <property type="entry name" value="Copper_CuA"/>
</dbReference>
<evidence type="ECO:0000256" key="1">
    <source>
        <dbReference type="ARBA" id="ARBA00004141"/>
    </source>
</evidence>
<protein>
    <recommendedName>
        <fullName evidence="3">cytochrome-c oxidase</fullName>
        <ecNumber evidence="3">7.1.1.9</ecNumber>
    </recommendedName>
    <alternativeName>
        <fullName evidence="14">Cytochrome aa3 subunit 2</fullName>
    </alternativeName>
</protein>
<dbReference type="Pfam" id="PF00116">
    <property type="entry name" value="COX2"/>
    <property type="match status" value="1"/>
</dbReference>
<dbReference type="InterPro" id="IPR036257">
    <property type="entry name" value="Cyt_c_oxidase_su2_TM_sf"/>
</dbReference>
<dbReference type="PROSITE" id="PS50857">
    <property type="entry name" value="COX2_CUA"/>
    <property type="match status" value="1"/>
</dbReference>
<evidence type="ECO:0000256" key="9">
    <source>
        <dbReference type="ARBA" id="ARBA00022982"/>
    </source>
</evidence>
<keyword evidence="7" id="KW-0479">Metal-binding</keyword>
<dbReference type="InterPro" id="IPR045187">
    <property type="entry name" value="CcO_II"/>
</dbReference>
<keyword evidence="8" id="KW-1278">Translocase</keyword>
<keyword evidence="10 17" id="KW-1133">Transmembrane helix</keyword>
<reference evidence="19 20" key="1">
    <citation type="submission" date="2019-11" db="EMBL/GenBank/DDBJ databases">
        <authorList>
            <person name="Jiang L.-Q."/>
        </authorList>
    </citation>
    <scope>NUCLEOTIDE SEQUENCE [LARGE SCALE GENOMIC DNA]</scope>
    <source>
        <strain evidence="19 20">YIM 132087</strain>
    </source>
</reference>
<dbReference type="PANTHER" id="PTHR22888:SF9">
    <property type="entry name" value="CYTOCHROME C OXIDASE SUBUNIT 2"/>
    <property type="match status" value="1"/>
</dbReference>
<dbReference type="InterPro" id="IPR008972">
    <property type="entry name" value="Cupredoxin"/>
</dbReference>
<dbReference type="GO" id="GO:0016020">
    <property type="term" value="C:membrane"/>
    <property type="evidence" value="ECO:0007669"/>
    <property type="project" value="UniProtKB-SubCell"/>
</dbReference>
<evidence type="ECO:0000256" key="2">
    <source>
        <dbReference type="ARBA" id="ARBA00007866"/>
    </source>
</evidence>
<keyword evidence="19" id="KW-0560">Oxidoreductase</keyword>
<feature type="region of interest" description="Disordered" evidence="16">
    <location>
        <begin position="315"/>
        <end position="338"/>
    </location>
</feature>
<organism evidence="19 20">
    <name type="scientific">Nakamurella alba</name>
    <dbReference type="NCBI Taxonomy" id="2665158"/>
    <lineage>
        <taxon>Bacteria</taxon>
        <taxon>Bacillati</taxon>
        <taxon>Actinomycetota</taxon>
        <taxon>Actinomycetes</taxon>
        <taxon>Nakamurellales</taxon>
        <taxon>Nakamurellaceae</taxon>
        <taxon>Nakamurella</taxon>
    </lineage>
</organism>
<evidence type="ECO:0000256" key="3">
    <source>
        <dbReference type="ARBA" id="ARBA00012949"/>
    </source>
</evidence>
<evidence type="ECO:0000256" key="6">
    <source>
        <dbReference type="ARBA" id="ARBA00022692"/>
    </source>
</evidence>
<dbReference type="InterPro" id="IPR014222">
    <property type="entry name" value="Cyt_c_oxidase_su2"/>
</dbReference>
<sequence length="338" mass="37531">MRTRRGTTAPGRCPFRTREGARVARSRGARRWPLAVALVVAGLLASGCSSTDLPRFGWPEGVTEQARRMQGFWSWSVIAALAIGVLVWALMFWSFFAYRKKKNSPTYPKQTKENLPLELVYTAVPLVMVAVLFYFTVTTENFVLKKDAQADVTVDVVAQKWAWDFGYQGTVVENVGGEVHTIGTSDEVPILVLPVGKTIEYHLESQDVIHSFWVPDFLFKRDVFPDPEANATDNVFQNKIERTGAFVGRCAELCGTYHSAMNFEVRAVPENIYNRYIELRQQVDQATGAPYTAAAALIQVGSEFPECGDLCAERSTTTYPLDPDREAKAASQPQAGGS</sequence>
<keyword evidence="5" id="KW-0679">Respiratory chain</keyword>
<comment type="caution">
    <text evidence="19">The sequence shown here is derived from an EMBL/GenBank/DDBJ whole genome shotgun (WGS) entry which is preliminary data.</text>
</comment>
<dbReference type="EMBL" id="WLYK01000018">
    <property type="protein sequence ID" value="MTD17346.1"/>
    <property type="molecule type" value="Genomic_DNA"/>
</dbReference>